<reference evidence="25" key="2">
    <citation type="submission" date="2021-03" db="UniProtKB">
        <authorList>
            <consortium name="EnsemblPlants"/>
        </authorList>
    </citation>
    <scope>IDENTIFICATION</scope>
</reference>
<comment type="catalytic activity">
    <reaction evidence="20">
        <text>L-threonyl-[protein] + ATP = O-phospho-L-threonyl-[protein] + ADP + H(+)</text>
        <dbReference type="Rhea" id="RHEA:46608"/>
        <dbReference type="Rhea" id="RHEA-COMP:11060"/>
        <dbReference type="Rhea" id="RHEA-COMP:11605"/>
        <dbReference type="ChEBI" id="CHEBI:15378"/>
        <dbReference type="ChEBI" id="CHEBI:30013"/>
        <dbReference type="ChEBI" id="CHEBI:30616"/>
        <dbReference type="ChEBI" id="CHEBI:61977"/>
        <dbReference type="ChEBI" id="CHEBI:456216"/>
        <dbReference type="EC" id="2.7.11.1"/>
    </reaction>
</comment>
<keyword evidence="4" id="KW-0723">Serine/threonine-protein kinase</keyword>
<evidence type="ECO:0000313" key="25">
    <source>
        <dbReference type="EnsemblPlants" id="AUR62018522-RA:cds"/>
    </source>
</evidence>
<keyword evidence="19" id="KW-0325">Glycoprotein</keyword>
<evidence type="ECO:0000256" key="23">
    <source>
        <dbReference type="SAM" id="Phobius"/>
    </source>
</evidence>
<evidence type="ECO:0000256" key="11">
    <source>
        <dbReference type="ARBA" id="ARBA00022737"/>
    </source>
</evidence>
<evidence type="ECO:0000256" key="2">
    <source>
        <dbReference type="ARBA" id="ARBA00008684"/>
    </source>
</evidence>
<evidence type="ECO:0000256" key="17">
    <source>
        <dbReference type="ARBA" id="ARBA00023157"/>
    </source>
</evidence>
<name>A0A803LTH8_CHEQI</name>
<keyword evidence="26" id="KW-1185">Reference proteome</keyword>
<dbReference type="SUPFAM" id="SSF56112">
    <property type="entry name" value="Protein kinase-like (PK-like)"/>
    <property type="match status" value="1"/>
</dbReference>
<proteinExistence type="inferred from homology"/>
<keyword evidence="10" id="KW-0430">Lectin</keyword>
<evidence type="ECO:0000259" key="24">
    <source>
        <dbReference type="PROSITE" id="PS50011"/>
    </source>
</evidence>
<dbReference type="AlphaFoldDB" id="A0A803LTH8"/>
<evidence type="ECO:0000256" key="1">
    <source>
        <dbReference type="ARBA" id="ARBA00004479"/>
    </source>
</evidence>
<keyword evidence="11" id="KW-0677">Repeat</keyword>
<dbReference type="FunFam" id="1.10.510.10:FF:000248">
    <property type="entry name" value="S-receptor-like kinase 5"/>
    <property type="match status" value="1"/>
</dbReference>
<dbReference type="GO" id="GO:0030246">
    <property type="term" value="F:carbohydrate binding"/>
    <property type="evidence" value="ECO:0007669"/>
    <property type="project" value="UniProtKB-KW"/>
</dbReference>
<evidence type="ECO:0000256" key="16">
    <source>
        <dbReference type="ARBA" id="ARBA00023136"/>
    </source>
</evidence>
<evidence type="ECO:0000256" key="13">
    <source>
        <dbReference type="ARBA" id="ARBA00022777"/>
    </source>
</evidence>
<dbReference type="InterPro" id="IPR018392">
    <property type="entry name" value="LysM"/>
</dbReference>
<dbReference type="FunFam" id="3.80.10.10:FF:000190">
    <property type="entry name" value="Receptor-like kinase TMK4"/>
    <property type="match status" value="1"/>
</dbReference>
<dbReference type="SMART" id="SM00220">
    <property type="entry name" value="S_TKc"/>
    <property type="match status" value="1"/>
</dbReference>
<keyword evidence="9" id="KW-0732">Signal</keyword>
<dbReference type="InterPro" id="IPR052422">
    <property type="entry name" value="Auxin_Ser/Thr_Kinase"/>
</dbReference>
<dbReference type="PANTHER" id="PTHR47986:SF10">
    <property type="entry name" value="RECEPTOR-LIKE KINASE TMK4"/>
    <property type="match status" value="1"/>
</dbReference>
<dbReference type="EnsemblPlants" id="AUR62018522-RA">
    <property type="protein sequence ID" value="AUR62018522-RA:cds"/>
    <property type="gene ID" value="AUR62018522"/>
</dbReference>
<evidence type="ECO:0000256" key="14">
    <source>
        <dbReference type="ARBA" id="ARBA00022840"/>
    </source>
</evidence>
<comment type="subcellular location">
    <subcellularLocation>
        <location evidence="1">Membrane</location>
        <topology evidence="1">Single-pass type I membrane protein</topology>
    </subcellularLocation>
</comment>
<keyword evidence="14" id="KW-0067">ATP-binding</keyword>
<dbReference type="PROSITE" id="PS00108">
    <property type="entry name" value="PROTEIN_KINASE_ST"/>
    <property type="match status" value="1"/>
</dbReference>
<keyword evidence="6" id="KW-0433">Leucine-rich repeat</keyword>
<dbReference type="Pfam" id="PF00560">
    <property type="entry name" value="LRR_1"/>
    <property type="match status" value="2"/>
</dbReference>
<evidence type="ECO:0000256" key="3">
    <source>
        <dbReference type="ARBA" id="ARBA00012513"/>
    </source>
</evidence>
<evidence type="ECO:0000256" key="8">
    <source>
        <dbReference type="ARBA" id="ARBA00022692"/>
    </source>
</evidence>
<feature type="domain" description="Protein kinase" evidence="24">
    <location>
        <begin position="709"/>
        <end position="983"/>
    </location>
</feature>
<evidence type="ECO:0000313" key="26">
    <source>
        <dbReference type="Proteomes" id="UP000596660"/>
    </source>
</evidence>
<evidence type="ECO:0000256" key="7">
    <source>
        <dbReference type="ARBA" id="ARBA00022679"/>
    </source>
</evidence>
<dbReference type="Pfam" id="PF01476">
    <property type="entry name" value="LysM"/>
    <property type="match status" value="1"/>
</dbReference>
<dbReference type="SMART" id="SM00369">
    <property type="entry name" value="LRR_TYP"/>
    <property type="match status" value="3"/>
</dbReference>
<evidence type="ECO:0000256" key="21">
    <source>
        <dbReference type="ARBA" id="ARBA00048679"/>
    </source>
</evidence>
<dbReference type="GO" id="GO:0005886">
    <property type="term" value="C:plasma membrane"/>
    <property type="evidence" value="ECO:0007669"/>
    <property type="project" value="UniProtKB-ARBA"/>
</dbReference>
<keyword evidence="5" id="KW-0597">Phosphoprotein</keyword>
<reference evidence="25" key="1">
    <citation type="journal article" date="2017" name="Nature">
        <title>The genome of Chenopodium quinoa.</title>
        <authorList>
            <person name="Jarvis D.E."/>
            <person name="Ho Y.S."/>
            <person name="Lightfoot D.J."/>
            <person name="Schmoeckel S.M."/>
            <person name="Li B."/>
            <person name="Borm T.J.A."/>
            <person name="Ohyanagi H."/>
            <person name="Mineta K."/>
            <person name="Michell C.T."/>
            <person name="Saber N."/>
            <person name="Kharbatia N.M."/>
            <person name="Rupper R.R."/>
            <person name="Sharp A.R."/>
            <person name="Dally N."/>
            <person name="Boughton B.A."/>
            <person name="Woo Y.H."/>
            <person name="Gao G."/>
            <person name="Schijlen E.G.W.M."/>
            <person name="Guo X."/>
            <person name="Momin A.A."/>
            <person name="Negrao S."/>
            <person name="Al-Babili S."/>
            <person name="Gehring C."/>
            <person name="Roessner U."/>
            <person name="Jung C."/>
            <person name="Murphy K."/>
            <person name="Arold S.T."/>
            <person name="Gojobori T."/>
            <person name="van der Linden C.G."/>
            <person name="van Loo E.N."/>
            <person name="Jellen E.N."/>
            <person name="Maughan P.J."/>
            <person name="Tester M."/>
        </authorList>
    </citation>
    <scope>NUCLEOTIDE SEQUENCE [LARGE SCALE GENOMIC DNA]</scope>
    <source>
        <strain evidence="25">cv. PI 614886</strain>
    </source>
</reference>
<dbReference type="FunFam" id="3.80.10.10:FF:000129">
    <property type="entry name" value="Leucine-rich repeat receptor-like kinase"/>
    <property type="match status" value="1"/>
</dbReference>
<sequence>MTDTATCEALAGYVTQSNTTLGDIQFLFQVKSLTSLLLTNFLPPSTPRNFLIYRGQTVRIPFPCRCKNGTGLSDGLPVHIVTKAESGKDLNYISKTLFNSLTTDQLVKDVNHLEDSDTLIEGQKLWIPLPCSCDDEEGQKVVHYAHAQLQTGHPSNGLATNTGQIAAKFGINLRTLQKLNNLTSNEPVYGKIIDIPLQPPTAPSQVDGAAMKSLATTLGHPFGWSGDKFCMWQGVICDNNGFVKSISYPSSNLSGILPSNLSSLSQLSGIFLQGNQLSGPLPSFNNLALLQEIHLESNNFTSVPNGAFSGLSSLRILSLEDNLSLRPWGFPAELVSSPNLVGYFASNANLIGQIPDIFSSLTSLQNLRLSCNNLTGSLPFSFHGSRIRNLKLDNQHMGLSGTLDVLAWMTRLREVWLQKNYFTGTIPNLSNCTRLSNLRLDNNLLTGPIPPSLISLYLVNISLHSNKLQGPFPSYPKQLTGALENNSFCKDIAGECDPYVSILLEVAGALGYPLKLAEAWHGNDVCNKWEFVTCDASRNVTAINISRQGFSGNISQALVQLTYLRQLYLNDNKLTGTIPDSLTTLSQLTEIDVSNNDLRGQVPSFRSSVTVLTSGNRNIKPITSTTNGTTPNTTAASDRSSGKMAKIIPGVLVPSIAIVGLGILVYIYKKKRHETESKEDLEQWGNSQLAPDSQTRFTYKALKMATNNFDMHKKLGGGGLGTVFEGSLSDGSKVAVKRLDCLGQGRKEFLAEVRTMGSIHHLNLVKLLGFCVENSHRLLVYEYMSKGSLDKWIFDINSRDNFTWDTKKKIIVHIAKGLAYLHEECHKKIVHLDVKPQNVLLDDEFNAKISDFGLAKLIDRDQNYVMTQMRGTRGYLAPEWLGRKITEKADVYSYGVVVLEVIFGRKNLDCSHPEESTLIMQVKKKEEESQLLDLLDTCSEDMLDNYEDIEKTISLAIRCLHSEPAGRPPMSMVVKILEGVTILEDIDNYSLTSPLMTEISDSVLSGPR</sequence>
<dbReference type="InterPro" id="IPR001611">
    <property type="entry name" value="Leu-rich_rpt"/>
</dbReference>
<dbReference type="InterPro" id="IPR008271">
    <property type="entry name" value="Ser/Thr_kinase_AS"/>
</dbReference>
<dbReference type="GO" id="GO:0005524">
    <property type="term" value="F:ATP binding"/>
    <property type="evidence" value="ECO:0007669"/>
    <property type="project" value="UniProtKB-KW"/>
</dbReference>
<dbReference type="EC" id="2.7.11.1" evidence="3"/>
<evidence type="ECO:0000256" key="10">
    <source>
        <dbReference type="ARBA" id="ARBA00022734"/>
    </source>
</evidence>
<dbReference type="PANTHER" id="PTHR47986">
    <property type="entry name" value="OSJNBA0070M12.3 PROTEIN"/>
    <property type="match status" value="1"/>
</dbReference>
<dbReference type="Proteomes" id="UP000596660">
    <property type="component" value="Unplaced"/>
</dbReference>
<keyword evidence="15 23" id="KW-1133">Transmembrane helix</keyword>
<dbReference type="InterPro" id="IPR003591">
    <property type="entry name" value="Leu-rich_rpt_typical-subtyp"/>
</dbReference>
<evidence type="ECO:0000256" key="12">
    <source>
        <dbReference type="ARBA" id="ARBA00022741"/>
    </source>
</evidence>
<keyword evidence="17" id="KW-1015">Disulfide bond</keyword>
<keyword evidence="16 23" id="KW-0472">Membrane</keyword>
<feature type="transmembrane region" description="Helical" evidence="23">
    <location>
        <begin position="647"/>
        <end position="668"/>
    </location>
</feature>
<dbReference type="InterPro" id="IPR011009">
    <property type="entry name" value="Kinase-like_dom_sf"/>
</dbReference>
<dbReference type="InterPro" id="IPR013210">
    <property type="entry name" value="LRR_N_plant-typ"/>
</dbReference>
<dbReference type="PROSITE" id="PS50011">
    <property type="entry name" value="PROTEIN_KINASE_DOM"/>
    <property type="match status" value="1"/>
</dbReference>
<dbReference type="GO" id="GO:0004674">
    <property type="term" value="F:protein serine/threonine kinase activity"/>
    <property type="evidence" value="ECO:0007669"/>
    <property type="project" value="UniProtKB-KW"/>
</dbReference>
<dbReference type="Pfam" id="PF08263">
    <property type="entry name" value="LRRNT_2"/>
    <property type="match status" value="2"/>
</dbReference>
<dbReference type="InterPro" id="IPR032675">
    <property type="entry name" value="LRR_dom_sf"/>
</dbReference>
<keyword evidence="8 23" id="KW-0812">Transmembrane</keyword>
<protein>
    <recommendedName>
        <fullName evidence="3">non-specific serine/threonine protein kinase</fullName>
        <ecNumber evidence="3">2.7.11.1</ecNumber>
    </recommendedName>
</protein>
<keyword evidence="7" id="KW-0808">Transferase</keyword>
<comment type="similarity">
    <text evidence="2">Belongs to the protein kinase superfamily. Ser/Thr protein kinase family.</text>
</comment>
<keyword evidence="18" id="KW-0675">Receptor</keyword>
<evidence type="ECO:0000256" key="19">
    <source>
        <dbReference type="ARBA" id="ARBA00023180"/>
    </source>
</evidence>
<dbReference type="Pfam" id="PF00069">
    <property type="entry name" value="Pkinase"/>
    <property type="match status" value="1"/>
</dbReference>
<accession>A0A803LTH8</accession>
<comment type="catalytic activity">
    <reaction evidence="21">
        <text>L-seryl-[protein] + ATP = O-phospho-L-seryl-[protein] + ADP + H(+)</text>
        <dbReference type="Rhea" id="RHEA:17989"/>
        <dbReference type="Rhea" id="RHEA-COMP:9863"/>
        <dbReference type="Rhea" id="RHEA-COMP:11604"/>
        <dbReference type="ChEBI" id="CHEBI:15378"/>
        <dbReference type="ChEBI" id="CHEBI:29999"/>
        <dbReference type="ChEBI" id="CHEBI:30616"/>
        <dbReference type="ChEBI" id="CHEBI:83421"/>
        <dbReference type="ChEBI" id="CHEBI:456216"/>
        <dbReference type="EC" id="2.7.11.1"/>
    </reaction>
</comment>
<evidence type="ECO:0000256" key="22">
    <source>
        <dbReference type="SAM" id="MobiDB-lite"/>
    </source>
</evidence>
<keyword evidence="12" id="KW-0547">Nucleotide-binding</keyword>
<evidence type="ECO:0000256" key="4">
    <source>
        <dbReference type="ARBA" id="ARBA00022527"/>
    </source>
</evidence>
<dbReference type="Pfam" id="PF13855">
    <property type="entry name" value="LRR_8"/>
    <property type="match status" value="1"/>
</dbReference>
<dbReference type="Gene3D" id="3.80.10.10">
    <property type="entry name" value="Ribonuclease Inhibitor"/>
    <property type="match status" value="2"/>
</dbReference>
<evidence type="ECO:0000256" key="18">
    <source>
        <dbReference type="ARBA" id="ARBA00023170"/>
    </source>
</evidence>
<dbReference type="Gramene" id="AUR62018522-RA">
    <property type="protein sequence ID" value="AUR62018522-RA:cds"/>
    <property type="gene ID" value="AUR62018522"/>
</dbReference>
<feature type="compositionally biased region" description="Low complexity" evidence="22">
    <location>
        <begin position="623"/>
        <end position="637"/>
    </location>
</feature>
<evidence type="ECO:0000256" key="5">
    <source>
        <dbReference type="ARBA" id="ARBA00022553"/>
    </source>
</evidence>
<feature type="region of interest" description="Disordered" evidence="22">
    <location>
        <begin position="618"/>
        <end position="638"/>
    </location>
</feature>
<dbReference type="OMA" id="ISLAIRC"/>
<evidence type="ECO:0000256" key="15">
    <source>
        <dbReference type="ARBA" id="ARBA00022989"/>
    </source>
</evidence>
<keyword evidence="13" id="KW-0418">Kinase</keyword>
<dbReference type="SUPFAM" id="SSF52058">
    <property type="entry name" value="L domain-like"/>
    <property type="match status" value="1"/>
</dbReference>
<dbReference type="FunFam" id="3.30.200.20:FF:000178">
    <property type="entry name" value="serine/threonine-protein kinase PBS1-like"/>
    <property type="match status" value="1"/>
</dbReference>
<evidence type="ECO:0000256" key="20">
    <source>
        <dbReference type="ARBA" id="ARBA00047899"/>
    </source>
</evidence>
<organism evidence="25 26">
    <name type="scientific">Chenopodium quinoa</name>
    <name type="common">Quinoa</name>
    <dbReference type="NCBI Taxonomy" id="63459"/>
    <lineage>
        <taxon>Eukaryota</taxon>
        <taxon>Viridiplantae</taxon>
        <taxon>Streptophyta</taxon>
        <taxon>Embryophyta</taxon>
        <taxon>Tracheophyta</taxon>
        <taxon>Spermatophyta</taxon>
        <taxon>Magnoliopsida</taxon>
        <taxon>eudicotyledons</taxon>
        <taxon>Gunneridae</taxon>
        <taxon>Pentapetalae</taxon>
        <taxon>Caryophyllales</taxon>
        <taxon>Chenopodiaceae</taxon>
        <taxon>Chenopodioideae</taxon>
        <taxon>Atripliceae</taxon>
        <taxon>Chenopodium</taxon>
    </lineage>
</organism>
<evidence type="ECO:0000256" key="9">
    <source>
        <dbReference type="ARBA" id="ARBA00022729"/>
    </source>
</evidence>
<dbReference type="Gene3D" id="3.30.200.20">
    <property type="entry name" value="Phosphorylase Kinase, domain 1"/>
    <property type="match status" value="1"/>
</dbReference>
<dbReference type="Gene3D" id="1.10.510.10">
    <property type="entry name" value="Transferase(Phosphotransferase) domain 1"/>
    <property type="match status" value="1"/>
</dbReference>
<dbReference type="InterPro" id="IPR000719">
    <property type="entry name" value="Prot_kinase_dom"/>
</dbReference>
<evidence type="ECO:0000256" key="6">
    <source>
        <dbReference type="ARBA" id="ARBA00022614"/>
    </source>
</evidence>